<keyword evidence="1" id="KW-1133">Transmembrane helix</keyword>
<sequence>MSTRQLLISGLIRLHPLVILGAVLGLLSYCADPFAGDRQGASTILIGFAFVAALFALPAAPLANRLGASHSLNAPA</sequence>
<dbReference type="RefSeq" id="WP_380928331.1">
    <property type="nucleotide sequence ID" value="NZ_JBHUGS010000002.1"/>
</dbReference>
<reference evidence="3" key="1">
    <citation type="journal article" date="2019" name="Int. J. Syst. Evol. Microbiol.">
        <title>The Global Catalogue of Microorganisms (GCM) 10K type strain sequencing project: providing services to taxonomists for standard genome sequencing and annotation.</title>
        <authorList>
            <consortium name="The Broad Institute Genomics Platform"/>
            <consortium name="The Broad Institute Genome Sequencing Center for Infectious Disease"/>
            <person name="Wu L."/>
            <person name="Ma J."/>
        </authorList>
    </citation>
    <scope>NUCLEOTIDE SEQUENCE [LARGE SCALE GENOMIC DNA]</scope>
    <source>
        <strain evidence="3">CGMCC 1.12702</strain>
    </source>
</reference>
<comment type="caution">
    <text evidence="2">The sequence shown here is derived from an EMBL/GenBank/DDBJ whole genome shotgun (WGS) entry which is preliminary data.</text>
</comment>
<name>A0ABW4TZ73_9SPHN</name>
<keyword evidence="3" id="KW-1185">Reference proteome</keyword>
<keyword evidence="1" id="KW-0472">Membrane</keyword>
<dbReference type="EMBL" id="JBHUGS010000002">
    <property type="protein sequence ID" value="MFD1950321.1"/>
    <property type="molecule type" value="Genomic_DNA"/>
</dbReference>
<gene>
    <name evidence="2" type="ORF">ACFSGX_06030</name>
</gene>
<keyword evidence="1" id="KW-0812">Transmembrane</keyword>
<organism evidence="2 3">
    <name type="scientific">Sphingomonas arantia</name>
    <dbReference type="NCBI Taxonomy" id="1460676"/>
    <lineage>
        <taxon>Bacteria</taxon>
        <taxon>Pseudomonadati</taxon>
        <taxon>Pseudomonadota</taxon>
        <taxon>Alphaproteobacteria</taxon>
        <taxon>Sphingomonadales</taxon>
        <taxon>Sphingomonadaceae</taxon>
        <taxon>Sphingomonas</taxon>
    </lineage>
</organism>
<feature type="transmembrane region" description="Helical" evidence="1">
    <location>
        <begin position="43"/>
        <end position="63"/>
    </location>
</feature>
<proteinExistence type="predicted"/>
<feature type="transmembrane region" description="Helical" evidence="1">
    <location>
        <begin position="12"/>
        <end position="31"/>
    </location>
</feature>
<protein>
    <submittedName>
        <fullName evidence="2">Uncharacterized protein</fullName>
    </submittedName>
</protein>
<evidence type="ECO:0000313" key="3">
    <source>
        <dbReference type="Proteomes" id="UP001597400"/>
    </source>
</evidence>
<accession>A0ABW4TZ73</accession>
<dbReference type="Proteomes" id="UP001597400">
    <property type="component" value="Unassembled WGS sequence"/>
</dbReference>
<evidence type="ECO:0000256" key="1">
    <source>
        <dbReference type="SAM" id="Phobius"/>
    </source>
</evidence>
<evidence type="ECO:0000313" key="2">
    <source>
        <dbReference type="EMBL" id="MFD1950321.1"/>
    </source>
</evidence>